<keyword evidence="3" id="KW-1185">Reference proteome</keyword>
<feature type="region of interest" description="Disordered" evidence="1">
    <location>
        <begin position="1"/>
        <end position="21"/>
    </location>
</feature>
<comment type="caution">
    <text evidence="2">The sequence shown here is derived from an EMBL/GenBank/DDBJ whole genome shotgun (WGS) entry which is preliminary data.</text>
</comment>
<gene>
    <name evidence="2" type="ORF">RUM44_009954</name>
</gene>
<dbReference type="Proteomes" id="UP001359485">
    <property type="component" value="Unassembled WGS sequence"/>
</dbReference>
<organism evidence="2 3">
    <name type="scientific">Polyplax serrata</name>
    <name type="common">Common mouse louse</name>
    <dbReference type="NCBI Taxonomy" id="468196"/>
    <lineage>
        <taxon>Eukaryota</taxon>
        <taxon>Metazoa</taxon>
        <taxon>Ecdysozoa</taxon>
        <taxon>Arthropoda</taxon>
        <taxon>Hexapoda</taxon>
        <taxon>Insecta</taxon>
        <taxon>Pterygota</taxon>
        <taxon>Neoptera</taxon>
        <taxon>Paraneoptera</taxon>
        <taxon>Psocodea</taxon>
        <taxon>Troctomorpha</taxon>
        <taxon>Phthiraptera</taxon>
        <taxon>Anoplura</taxon>
        <taxon>Polyplacidae</taxon>
        <taxon>Polyplax</taxon>
    </lineage>
</organism>
<accession>A0ABR1AU77</accession>
<evidence type="ECO:0000313" key="3">
    <source>
        <dbReference type="Proteomes" id="UP001359485"/>
    </source>
</evidence>
<dbReference type="EMBL" id="JAWJWF010000045">
    <property type="protein sequence ID" value="KAK6627476.1"/>
    <property type="molecule type" value="Genomic_DNA"/>
</dbReference>
<name>A0ABR1AU77_POLSC</name>
<reference evidence="2 3" key="1">
    <citation type="submission" date="2023-09" db="EMBL/GenBank/DDBJ databases">
        <title>Genomes of two closely related lineages of the louse Polyplax serrata with different host specificities.</title>
        <authorList>
            <person name="Martinu J."/>
            <person name="Tarabai H."/>
            <person name="Stefka J."/>
            <person name="Hypsa V."/>
        </authorList>
    </citation>
    <scope>NUCLEOTIDE SEQUENCE [LARGE SCALE GENOMIC DNA]</scope>
    <source>
        <strain evidence="2">98ZLc_SE</strain>
    </source>
</reference>
<evidence type="ECO:0000313" key="2">
    <source>
        <dbReference type="EMBL" id="KAK6627476.1"/>
    </source>
</evidence>
<sequence>MSPPVLWQSGVALEPPRPRNTKTLIKRRDPFGFPTVVLVLVPYEKKKQQWRTCNGKNKRGIGITHDVCDADSDTFSRVPGKRQPPFVSPLPITIFFFSKFRKAPRQTTTTTTTTSQVPWGARRNVEKQSVEKAHRPTPPESFLLKTEMTGERIKNFLTSDASNV</sequence>
<proteinExistence type="predicted"/>
<evidence type="ECO:0000256" key="1">
    <source>
        <dbReference type="SAM" id="MobiDB-lite"/>
    </source>
</evidence>
<protein>
    <submittedName>
        <fullName evidence="2">Uncharacterized protein</fullName>
    </submittedName>
</protein>